<dbReference type="PANTHER" id="PTHR40780">
    <property type="entry name" value="DUF3669 DOMAIN-CONTAINING PROTEIN"/>
    <property type="match status" value="1"/>
</dbReference>
<evidence type="ECO:0000313" key="2">
    <source>
        <dbReference type="EMBL" id="KAH7088020.1"/>
    </source>
</evidence>
<accession>A0A8K0R697</accession>
<dbReference type="EMBL" id="JAGMVJ010000008">
    <property type="protein sequence ID" value="KAH7088020.1"/>
    <property type="molecule type" value="Genomic_DNA"/>
</dbReference>
<protein>
    <submittedName>
        <fullName evidence="2">Zinc finger protein-domain-containing protein</fullName>
    </submittedName>
</protein>
<evidence type="ECO:0000259" key="1">
    <source>
        <dbReference type="Pfam" id="PF12417"/>
    </source>
</evidence>
<keyword evidence="3" id="KW-1185">Reference proteome</keyword>
<dbReference type="AlphaFoldDB" id="A0A8K0R697"/>
<reference evidence="2" key="1">
    <citation type="journal article" date="2021" name="Nat. Commun.">
        <title>Genetic determinants of endophytism in the Arabidopsis root mycobiome.</title>
        <authorList>
            <person name="Mesny F."/>
            <person name="Miyauchi S."/>
            <person name="Thiergart T."/>
            <person name="Pickel B."/>
            <person name="Atanasova L."/>
            <person name="Karlsson M."/>
            <person name="Huettel B."/>
            <person name="Barry K.W."/>
            <person name="Haridas S."/>
            <person name="Chen C."/>
            <person name="Bauer D."/>
            <person name="Andreopoulos W."/>
            <person name="Pangilinan J."/>
            <person name="LaButti K."/>
            <person name="Riley R."/>
            <person name="Lipzen A."/>
            <person name="Clum A."/>
            <person name="Drula E."/>
            <person name="Henrissat B."/>
            <person name="Kohler A."/>
            <person name="Grigoriev I.V."/>
            <person name="Martin F.M."/>
            <person name="Hacquard S."/>
        </authorList>
    </citation>
    <scope>NUCLEOTIDE SEQUENCE</scope>
    <source>
        <strain evidence="2">MPI-SDFR-AT-0120</strain>
    </source>
</reference>
<sequence length="307" mass="34935">MDAFQTNNQFRCIGSGCCGSVWTPDDAPDWVIKCEDGNNGRSIANDQLMHRRVLASIPPQFPVQIPQSYDLIDANDPWWTTHLAKFPPEKHRKACRGYFQERIPAVPLPAREMLIEPYCRASLQGTAKASRENEDCLIRIYAGARRRTTRPPMFFNLRNYGLHIDQMVELGLDTVAKVDANDVEFVLAPATKAGDAVPRFEIAGQEMVVWMLDFDCVREMGQDVMGVEQAVTAVYRNDAYFPRPHFYGHTQDDVELWEMFKMHFRAESSRLLGGESAGLAEEWVRLVEEEGRRRAGRDCSVCNVKVT</sequence>
<dbReference type="OrthoDB" id="2993351at2759"/>
<organism evidence="2 3">
    <name type="scientific">Paraphoma chrysanthemicola</name>
    <dbReference type="NCBI Taxonomy" id="798071"/>
    <lineage>
        <taxon>Eukaryota</taxon>
        <taxon>Fungi</taxon>
        <taxon>Dikarya</taxon>
        <taxon>Ascomycota</taxon>
        <taxon>Pezizomycotina</taxon>
        <taxon>Dothideomycetes</taxon>
        <taxon>Pleosporomycetidae</taxon>
        <taxon>Pleosporales</taxon>
        <taxon>Pleosporineae</taxon>
        <taxon>Phaeosphaeriaceae</taxon>
        <taxon>Paraphoma</taxon>
    </lineage>
</organism>
<name>A0A8K0R697_9PLEO</name>
<feature type="domain" description="DUF3669" evidence="1">
    <location>
        <begin position="209"/>
        <end position="274"/>
    </location>
</feature>
<evidence type="ECO:0000313" key="3">
    <source>
        <dbReference type="Proteomes" id="UP000813461"/>
    </source>
</evidence>
<proteinExistence type="predicted"/>
<gene>
    <name evidence="2" type="ORF">FB567DRAFT_559790</name>
</gene>
<dbReference type="InterPro" id="IPR022137">
    <property type="entry name" value="Znf_prot_DUF3669"/>
</dbReference>
<dbReference type="Pfam" id="PF12417">
    <property type="entry name" value="DUF3669"/>
    <property type="match status" value="1"/>
</dbReference>
<dbReference type="PANTHER" id="PTHR40780:SF3">
    <property type="entry name" value="DUF3669 DOMAIN-CONTAINING PROTEIN"/>
    <property type="match status" value="1"/>
</dbReference>
<dbReference type="Proteomes" id="UP000813461">
    <property type="component" value="Unassembled WGS sequence"/>
</dbReference>
<comment type="caution">
    <text evidence="2">The sequence shown here is derived from an EMBL/GenBank/DDBJ whole genome shotgun (WGS) entry which is preliminary data.</text>
</comment>